<feature type="compositionally biased region" description="Low complexity" evidence="1">
    <location>
        <begin position="66"/>
        <end position="76"/>
    </location>
</feature>
<feature type="region of interest" description="Disordered" evidence="1">
    <location>
        <begin position="66"/>
        <end position="88"/>
    </location>
</feature>
<name>A0A2K3KIN6_TRIPR</name>
<reference evidence="2 3" key="2">
    <citation type="journal article" date="2017" name="Front. Plant Sci.">
        <title>Gene Classification and Mining of Molecular Markers Useful in Red Clover (Trifolium pratense) Breeding.</title>
        <authorList>
            <person name="Istvanek J."/>
            <person name="Dluhosova J."/>
            <person name="Dluhos P."/>
            <person name="Patkova L."/>
            <person name="Nedelnik J."/>
            <person name="Repkova J."/>
        </authorList>
    </citation>
    <scope>NUCLEOTIDE SEQUENCE [LARGE SCALE GENOMIC DNA]</scope>
    <source>
        <strain evidence="3">cv. Tatra</strain>
        <tissue evidence="2">Young leaves</tissue>
    </source>
</reference>
<proteinExistence type="predicted"/>
<gene>
    <name evidence="2" type="ORF">L195_g062907</name>
</gene>
<comment type="caution">
    <text evidence="2">The sequence shown here is derived from an EMBL/GenBank/DDBJ whole genome shotgun (WGS) entry which is preliminary data.</text>
</comment>
<feature type="compositionally biased region" description="Polar residues" evidence="1">
    <location>
        <begin position="14"/>
        <end position="26"/>
    </location>
</feature>
<dbReference type="AlphaFoldDB" id="A0A2K3KIN6"/>
<evidence type="ECO:0000313" key="3">
    <source>
        <dbReference type="Proteomes" id="UP000236291"/>
    </source>
</evidence>
<accession>A0A2K3KIN6</accession>
<dbReference type="Proteomes" id="UP000236291">
    <property type="component" value="Unassembled WGS sequence"/>
</dbReference>
<feature type="non-terminal residue" evidence="2">
    <location>
        <position position="88"/>
    </location>
</feature>
<sequence>MNADSAAQKKSKSVALQSTRTSSKALKTQLLDIEEESSADGQEEEMGDDEIAMFTKFQQWARFNKKNFSGNSSRNSGGKKEEQKNCFN</sequence>
<protein>
    <submittedName>
        <fullName evidence="2">Uncharacterized protein</fullName>
    </submittedName>
</protein>
<feature type="compositionally biased region" description="Basic and acidic residues" evidence="1">
    <location>
        <begin position="78"/>
        <end position="88"/>
    </location>
</feature>
<evidence type="ECO:0000313" key="2">
    <source>
        <dbReference type="EMBL" id="PNX66123.1"/>
    </source>
</evidence>
<feature type="compositionally biased region" description="Acidic residues" evidence="1">
    <location>
        <begin position="32"/>
        <end position="47"/>
    </location>
</feature>
<reference evidence="2 3" key="1">
    <citation type="journal article" date="2014" name="Am. J. Bot.">
        <title>Genome assembly and annotation for red clover (Trifolium pratense; Fabaceae).</title>
        <authorList>
            <person name="Istvanek J."/>
            <person name="Jaros M."/>
            <person name="Krenek A."/>
            <person name="Repkova J."/>
        </authorList>
    </citation>
    <scope>NUCLEOTIDE SEQUENCE [LARGE SCALE GENOMIC DNA]</scope>
    <source>
        <strain evidence="3">cv. Tatra</strain>
        <tissue evidence="2">Young leaves</tissue>
    </source>
</reference>
<evidence type="ECO:0000256" key="1">
    <source>
        <dbReference type="SAM" id="MobiDB-lite"/>
    </source>
</evidence>
<feature type="region of interest" description="Disordered" evidence="1">
    <location>
        <begin position="1"/>
        <end position="47"/>
    </location>
</feature>
<dbReference type="EMBL" id="ASHM01189099">
    <property type="protein sequence ID" value="PNX66123.1"/>
    <property type="molecule type" value="Genomic_DNA"/>
</dbReference>
<organism evidence="2 3">
    <name type="scientific">Trifolium pratense</name>
    <name type="common">Red clover</name>
    <dbReference type="NCBI Taxonomy" id="57577"/>
    <lineage>
        <taxon>Eukaryota</taxon>
        <taxon>Viridiplantae</taxon>
        <taxon>Streptophyta</taxon>
        <taxon>Embryophyta</taxon>
        <taxon>Tracheophyta</taxon>
        <taxon>Spermatophyta</taxon>
        <taxon>Magnoliopsida</taxon>
        <taxon>eudicotyledons</taxon>
        <taxon>Gunneridae</taxon>
        <taxon>Pentapetalae</taxon>
        <taxon>rosids</taxon>
        <taxon>fabids</taxon>
        <taxon>Fabales</taxon>
        <taxon>Fabaceae</taxon>
        <taxon>Papilionoideae</taxon>
        <taxon>50 kb inversion clade</taxon>
        <taxon>NPAAA clade</taxon>
        <taxon>Hologalegina</taxon>
        <taxon>IRL clade</taxon>
        <taxon>Trifolieae</taxon>
        <taxon>Trifolium</taxon>
    </lineage>
</organism>